<dbReference type="InterPro" id="IPR029044">
    <property type="entry name" value="Nucleotide-diphossugar_trans"/>
</dbReference>
<proteinExistence type="inferred from homology"/>
<comment type="similarity">
    <text evidence="1">Belongs to the glycosyltransferase 2 family.</text>
</comment>
<keyword evidence="6" id="KW-1185">Reference proteome</keyword>
<dbReference type="EMBL" id="FUHU01000026">
    <property type="protein sequence ID" value="SJM58945.1"/>
    <property type="molecule type" value="Genomic_DNA"/>
</dbReference>
<dbReference type="Proteomes" id="UP000195787">
    <property type="component" value="Unassembled WGS sequence"/>
</dbReference>
<keyword evidence="2 5" id="KW-0328">Glycosyltransferase</keyword>
<dbReference type="GO" id="GO:0016020">
    <property type="term" value="C:membrane"/>
    <property type="evidence" value="ECO:0007669"/>
    <property type="project" value="GOC"/>
</dbReference>
<evidence type="ECO:0000256" key="3">
    <source>
        <dbReference type="ARBA" id="ARBA00022679"/>
    </source>
</evidence>
<dbReference type="InterPro" id="IPR001173">
    <property type="entry name" value="Glyco_trans_2-like"/>
</dbReference>
<dbReference type="GO" id="GO:0009247">
    <property type="term" value="P:glycolipid biosynthetic process"/>
    <property type="evidence" value="ECO:0007669"/>
    <property type="project" value="TreeGrafter"/>
</dbReference>
<dbReference type="Pfam" id="PF00535">
    <property type="entry name" value="Glycos_transf_2"/>
    <property type="match status" value="1"/>
</dbReference>
<evidence type="ECO:0000256" key="1">
    <source>
        <dbReference type="ARBA" id="ARBA00006739"/>
    </source>
</evidence>
<evidence type="ECO:0000256" key="2">
    <source>
        <dbReference type="ARBA" id="ARBA00022676"/>
    </source>
</evidence>
<dbReference type="FunFam" id="3.90.550.10:FF:000122">
    <property type="entry name" value="Dolichol-phosphate mannosyltransferase subunit 1"/>
    <property type="match status" value="1"/>
</dbReference>
<feature type="domain" description="Glycosyltransferase 2-like" evidence="4">
    <location>
        <begin position="6"/>
        <end position="170"/>
    </location>
</feature>
<sequence>MSDILVVMPTLNEVDNLARTVGRVRQQIPHADVLIIDDASSDGTSQLADKLAADDASVSVVHRQERGFASAILHAFRHAIDAKTYKHVVTVDADGSYDLGTLNDLLQAAQSESLDLVIGSRWVPGADVRNMAGRRRASSWVGNLYSRSLLGTSVRDLTSATRVYSVSILRSLPLDRIRSEAYAFQIEMVTRVAQAGGRIAELPIDYVERSIGKSKMRMGDVLSAGAKVTRWGVRGVRAKPRERGQSDR</sequence>
<dbReference type="PANTHER" id="PTHR43398">
    <property type="entry name" value="DOLICHOL-PHOSPHATE MANNOSYLTRANSFERASE SUBUNIT 1"/>
    <property type="match status" value="1"/>
</dbReference>
<dbReference type="AlphaFoldDB" id="A0A1R4FSR1"/>
<dbReference type="EC" id="2.4.1.83" evidence="5"/>
<accession>A0A1R4FSR1</accession>
<name>A0A1R4FSR1_9MICO</name>
<organism evidence="5 6">
    <name type="scientific">Agrococcus casei LMG 22410</name>
    <dbReference type="NCBI Taxonomy" id="1255656"/>
    <lineage>
        <taxon>Bacteria</taxon>
        <taxon>Bacillati</taxon>
        <taxon>Actinomycetota</taxon>
        <taxon>Actinomycetes</taxon>
        <taxon>Micrococcales</taxon>
        <taxon>Microbacteriaceae</taxon>
        <taxon>Agrococcus</taxon>
    </lineage>
</organism>
<dbReference type="Gene3D" id="3.90.550.10">
    <property type="entry name" value="Spore Coat Polysaccharide Biosynthesis Protein SpsA, Chain A"/>
    <property type="match status" value="1"/>
</dbReference>
<dbReference type="SUPFAM" id="SSF53448">
    <property type="entry name" value="Nucleotide-diphospho-sugar transferases"/>
    <property type="match status" value="1"/>
</dbReference>
<evidence type="ECO:0000313" key="6">
    <source>
        <dbReference type="Proteomes" id="UP000195787"/>
    </source>
</evidence>
<evidence type="ECO:0000313" key="5">
    <source>
        <dbReference type="EMBL" id="SJM58945.1"/>
    </source>
</evidence>
<gene>
    <name evidence="5" type="ORF">CZ674_06415</name>
</gene>
<protein>
    <submittedName>
        <fullName evidence="5">Dolichol-phosphate mannosyltransferase in lipid-linked oligosaccharide synthesis cluster</fullName>
        <ecNumber evidence="5">2.4.1.83</ecNumber>
    </submittedName>
</protein>
<dbReference type="GeneID" id="303172854"/>
<dbReference type="PANTHER" id="PTHR43398:SF1">
    <property type="entry name" value="DOLICHOL-PHOSPHATE MANNOSYLTRANSFERASE SUBUNIT 1"/>
    <property type="match status" value="1"/>
</dbReference>
<dbReference type="RefSeq" id="WP_086991713.1">
    <property type="nucleotide sequence ID" value="NZ_FUHU01000026.1"/>
</dbReference>
<keyword evidence="3 5" id="KW-0808">Transferase</keyword>
<dbReference type="InterPro" id="IPR039528">
    <property type="entry name" value="DPM1-like"/>
</dbReference>
<dbReference type="OrthoDB" id="9806525at2"/>
<reference evidence="5 6" key="1">
    <citation type="submission" date="2017-02" db="EMBL/GenBank/DDBJ databases">
        <authorList>
            <person name="Peterson S.W."/>
        </authorList>
    </citation>
    <scope>NUCLEOTIDE SEQUENCE [LARGE SCALE GENOMIC DNA]</scope>
    <source>
        <strain evidence="5 6">LMG 22410</strain>
    </source>
</reference>
<evidence type="ECO:0000259" key="4">
    <source>
        <dbReference type="Pfam" id="PF00535"/>
    </source>
</evidence>
<dbReference type="GO" id="GO:0004582">
    <property type="term" value="F:dolichyl-phosphate beta-D-mannosyltransferase activity"/>
    <property type="evidence" value="ECO:0007669"/>
    <property type="project" value="UniProtKB-EC"/>
</dbReference>